<dbReference type="GO" id="GO:0004713">
    <property type="term" value="F:protein tyrosine kinase activity"/>
    <property type="evidence" value="ECO:0007669"/>
    <property type="project" value="TreeGrafter"/>
</dbReference>
<accession>A0A1C3TWC9</accession>
<feature type="transmembrane region" description="Helical" evidence="1">
    <location>
        <begin position="370"/>
        <end position="391"/>
    </location>
</feature>
<dbReference type="PANTHER" id="PTHR32309">
    <property type="entry name" value="TYROSINE-PROTEIN KINASE"/>
    <property type="match status" value="1"/>
</dbReference>
<evidence type="ECO:0000313" key="2">
    <source>
        <dbReference type="EMBL" id="SCB07504.1"/>
    </source>
</evidence>
<gene>
    <name evidence="2" type="ORF">GA0061103_1093</name>
</gene>
<dbReference type="RefSeq" id="WP_092706023.1">
    <property type="nucleotide sequence ID" value="NZ_FMAG01000001.1"/>
</dbReference>
<feature type="transmembrane region" description="Helical" evidence="1">
    <location>
        <begin position="44"/>
        <end position="63"/>
    </location>
</feature>
<keyword evidence="1" id="KW-0812">Transmembrane</keyword>
<protein>
    <submittedName>
        <fullName evidence="2">Capsular polysaccharide transport system permease protein</fullName>
    </submittedName>
</protein>
<organism evidence="2 3">
    <name type="scientific">Rhizobium multihospitium</name>
    <dbReference type="NCBI Taxonomy" id="410764"/>
    <lineage>
        <taxon>Bacteria</taxon>
        <taxon>Pseudomonadati</taxon>
        <taxon>Pseudomonadota</taxon>
        <taxon>Alphaproteobacteria</taxon>
        <taxon>Hyphomicrobiales</taxon>
        <taxon>Rhizobiaceae</taxon>
        <taxon>Rhizobium/Agrobacterium group</taxon>
        <taxon>Rhizobium</taxon>
    </lineage>
</organism>
<dbReference type="PANTHER" id="PTHR32309:SF13">
    <property type="entry name" value="FERRIC ENTEROBACTIN TRANSPORT PROTEIN FEPE"/>
    <property type="match status" value="1"/>
</dbReference>
<dbReference type="Proteomes" id="UP000199101">
    <property type="component" value="Unassembled WGS sequence"/>
</dbReference>
<keyword evidence="1" id="KW-0472">Membrane</keyword>
<dbReference type="OrthoDB" id="1523414at2"/>
<name>A0A1C3TWC9_9HYPH</name>
<keyword evidence="1" id="KW-1133">Transmembrane helix</keyword>
<dbReference type="STRING" id="410764.GA0061103_1093"/>
<dbReference type="GO" id="GO:0005886">
    <property type="term" value="C:plasma membrane"/>
    <property type="evidence" value="ECO:0007669"/>
    <property type="project" value="TreeGrafter"/>
</dbReference>
<evidence type="ECO:0000256" key="1">
    <source>
        <dbReference type="SAM" id="Phobius"/>
    </source>
</evidence>
<sequence length="401" mass="45128">MSRIENNKEFTDFVRLVNARSSGVVIGQPVSWPRSVARWARSQLLLLLIVVVPGLLGAIYYGFICSDQYVSETQFVVRSPNRNAAGLLSGFLQSTGFVRAQDDSYIVTEFIKSRAAVDALVKRDGLTEILSRPEGDFLSRYPLPWAEANNEELYQHYLRFINVRTDSGSGVTTLDARAFRAEDAYRLANALVQHAEELINRLNDRAREDAVRYAQIEVNDSQARLSNMQKSLTDFRNREALVDPSKQSSAALDMIARLSDDLADSKARLSALQEQAPQSPQGEALRARVSAMERQISDERARIVGSDGSMAPRIAQYEQLLLEREMAAKMLTSATVSLENARIDAQRQQLYLERIADPNLPDHALYPKRLGSFLMLLAACFATFWIVRFFTIQVYEHAAQQ</sequence>
<keyword evidence="3" id="KW-1185">Reference proteome</keyword>
<dbReference type="InterPro" id="IPR050445">
    <property type="entry name" value="Bact_polysacc_biosynth/exp"/>
</dbReference>
<dbReference type="AlphaFoldDB" id="A0A1C3TWC9"/>
<dbReference type="EMBL" id="FMAG01000001">
    <property type="protein sequence ID" value="SCB07504.1"/>
    <property type="molecule type" value="Genomic_DNA"/>
</dbReference>
<evidence type="ECO:0000313" key="3">
    <source>
        <dbReference type="Proteomes" id="UP000199101"/>
    </source>
</evidence>
<proteinExistence type="predicted"/>
<reference evidence="3" key="1">
    <citation type="submission" date="2016-08" db="EMBL/GenBank/DDBJ databases">
        <authorList>
            <person name="Varghese N."/>
            <person name="Submissions Spin"/>
        </authorList>
    </citation>
    <scope>NUCLEOTIDE SEQUENCE [LARGE SCALE GENOMIC DNA]</scope>
    <source>
        <strain evidence="3">HAMBI 2975</strain>
    </source>
</reference>